<dbReference type="AlphaFoldDB" id="A0AAE1BRN6"/>
<keyword evidence="2" id="KW-1185">Reference proteome</keyword>
<organism evidence="1 2">
    <name type="scientific">Petrolisthes cinctipes</name>
    <name type="common">Flat porcelain crab</name>
    <dbReference type="NCBI Taxonomy" id="88211"/>
    <lineage>
        <taxon>Eukaryota</taxon>
        <taxon>Metazoa</taxon>
        <taxon>Ecdysozoa</taxon>
        <taxon>Arthropoda</taxon>
        <taxon>Crustacea</taxon>
        <taxon>Multicrustacea</taxon>
        <taxon>Malacostraca</taxon>
        <taxon>Eumalacostraca</taxon>
        <taxon>Eucarida</taxon>
        <taxon>Decapoda</taxon>
        <taxon>Pleocyemata</taxon>
        <taxon>Anomura</taxon>
        <taxon>Galatheoidea</taxon>
        <taxon>Porcellanidae</taxon>
        <taxon>Petrolisthes</taxon>
    </lineage>
</organism>
<sequence>MRLFPRSKPPKKQRKDHWFYDQRVRVLNNRLNAARRLYRRHPTDTNRALLREVVHHTRQEKKSIQEQKWIEWCQSIDSHTSLSSMWSKLRAVSGKKFPAPPSHRNPQLEAEHLASSFAMRSSSTQLPDPTIHALNRLQQGRERAIELACLAKADTDPPITSHELIKAEKRSRDTAPGRDQINLLKTKSMTFGKHPPEQKLIIFGTEIDWVGCHQYLGIFVDSPLTFRAISHT</sequence>
<protein>
    <submittedName>
        <fullName evidence="1">Uncharacterized protein</fullName>
    </submittedName>
</protein>
<evidence type="ECO:0000313" key="1">
    <source>
        <dbReference type="EMBL" id="KAK3855787.1"/>
    </source>
</evidence>
<comment type="caution">
    <text evidence="1">The sequence shown here is derived from an EMBL/GenBank/DDBJ whole genome shotgun (WGS) entry which is preliminary data.</text>
</comment>
<dbReference type="EMBL" id="JAWQEG010006089">
    <property type="protein sequence ID" value="KAK3855787.1"/>
    <property type="molecule type" value="Genomic_DNA"/>
</dbReference>
<accession>A0AAE1BRN6</accession>
<dbReference type="Proteomes" id="UP001286313">
    <property type="component" value="Unassembled WGS sequence"/>
</dbReference>
<name>A0AAE1BRN6_PETCI</name>
<reference evidence="1" key="1">
    <citation type="submission" date="2023-10" db="EMBL/GenBank/DDBJ databases">
        <title>Genome assemblies of two species of porcelain crab, Petrolisthes cinctipes and Petrolisthes manimaculis (Anomura: Porcellanidae).</title>
        <authorList>
            <person name="Angst P."/>
        </authorList>
    </citation>
    <scope>NUCLEOTIDE SEQUENCE</scope>
    <source>
        <strain evidence="1">PB745_01</strain>
        <tissue evidence="1">Gill</tissue>
    </source>
</reference>
<evidence type="ECO:0000313" key="2">
    <source>
        <dbReference type="Proteomes" id="UP001286313"/>
    </source>
</evidence>
<gene>
    <name evidence="1" type="ORF">Pcinc_037833</name>
</gene>
<proteinExistence type="predicted"/>